<organism evidence="2 3">
    <name type="scientific">Oedothorax gibbosus</name>
    <dbReference type="NCBI Taxonomy" id="931172"/>
    <lineage>
        <taxon>Eukaryota</taxon>
        <taxon>Metazoa</taxon>
        <taxon>Ecdysozoa</taxon>
        <taxon>Arthropoda</taxon>
        <taxon>Chelicerata</taxon>
        <taxon>Arachnida</taxon>
        <taxon>Araneae</taxon>
        <taxon>Araneomorphae</taxon>
        <taxon>Entelegynae</taxon>
        <taxon>Araneoidea</taxon>
        <taxon>Linyphiidae</taxon>
        <taxon>Erigoninae</taxon>
        <taxon>Oedothorax</taxon>
    </lineage>
</organism>
<dbReference type="InterPro" id="IPR001251">
    <property type="entry name" value="CRAL-TRIO_dom"/>
</dbReference>
<evidence type="ECO:0000259" key="1">
    <source>
        <dbReference type="PROSITE" id="PS50191"/>
    </source>
</evidence>
<dbReference type="Gene3D" id="1.20.5.1200">
    <property type="entry name" value="Alpha-tocopherol transfer"/>
    <property type="match status" value="1"/>
</dbReference>
<evidence type="ECO:0000313" key="2">
    <source>
        <dbReference type="EMBL" id="KAG8192974.1"/>
    </source>
</evidence>
<dbReference type="SUPFAM" id="SSF46938">
    <property type="entry name" value="CRAL/TRIO N-terminal domain"/>
    <property type="match status" value="1"/>
</dbReference>
<sequence>MRNSFSVSTMSSRYEELMRAKKFMPFHLSQLSEQMVEKAATELNETPESKEPALKQMRQLLKEDKKLKCSSDDEYLIQFLRARKYDVKKAFALLQNKYKVKKSYSEVYDDCDFDEVLKVYTTGAACCLPYRDEDGCVVVVFKMEKWKPEEFNVVTILSAMTVIILYCIEDAATQICGIRIMVDVKGASLRQLRCLTPRYIQLFSKALRNCLPCRFKGIHIYNESTIFQYIWSILKLFLTEKINKRVHFHGDNQKQLHKFLPKAILPGEYGGDNHNFDSADWCHKELPSFREKFHTILESGYDKS</sequence>
<feature type="domain" description="CRAL-TRIO" evidence="1">
    <location>
        <begin position="109"/>
        <end position="277"/>
    </location>
</feature>
<dbReference type="Gene3D" id="3.40.525.10">
    <property type="entry name" value="CRAL-TRIO lipid binding domain"/>
    <property type="match status" value="1"/>
</dbReference>
<comment type="caution">
    <text evidence="2">The sequence shown here is derived from an EMBL/GenBank/DDBJ whole genome shotgun (WGS) entry which is preliminary data.</text>
</comment>
<dbReference type="InterPro" id="IPR036273">
    <property type="entry name" value="CRAL/TRIO_N_dom_sf"/>
</dbReference>
<protein>
    <recommendedName>
        <fullName evidence="1">CRAL-TRIO domain-containing protein</fullName>
    </recommendedName>
</protein>
<dbReference type="PANTHER" id="PTHR10174">
    <property type="entry name" value="ALPHA-TOCOPHEROL TRANSFER PROTEIN-RELATED"/>
    <property type="match status" value="1"/>
</dbReference>
<dbReference type="GO" id="GO:0016020">
    <property type="term" value="C:membrane"/>
    <property type="evidence" value="ECO:0007669"/>
    <property type="project" value="TreeGrafter"/>
</dbReference>
<dbReference type="Proteomes" id="UP000827092">
    <property type="component" value="Unassembled WGS sequence"/>
</dbReference>
<dbReference type="SMART" id="SM01100">
    <property type="entry name" value="CRAL_TRIO_N"/>
    <property type="match status" value="1"/>
</dbReference>
<dbReference type="SMART" id="SM00516">
    <property type="entry name" value="SEC14"/>
    <property type="match status" value="1"/>
</dbReference>
<dbReference type="Pfam" id="PF00650">
    <property type="entry name" value="CRAL_TRIO"/>
    <property type="match status" value="1"/>
</dbReference>
<dbReference type="EMBL" id="JAFNEN010000132">
    <property type="protein sequence ID" value="KAG8192974.1"/>
    <property type="molecule type" value="Genomic_DNA"/>
</dbReference>
<dbReference type="PROSITE" id="PS50191">
    <property type="entry name" value="CRAL_TRIO"/>
    <property type="match status" value="1"/>
</dbReference>
<dbReference type="SUPFAM" id="SSF52087">
    <property type="entry name" value="CRAL/TRIO domain"/>
    <property type="match status" value="1"/>
</dbReference>
<dbReference type="Gene3D" id="1.10.8.20">
    <property type="entry name" value="N-terminal domain of phosphatidylinositol transfer protein sec14p"/>
    <property type="match status" value="1"/>
</dbReference>
<evidence type="ECO:0000313" key="3">
    <source>
        <dbReference type="Proteomes" id="UP000827092"/>
    </source>
</evidence>
<name>A0AAV6V8H5_9ARAC</name>
<gene>
    <name evidence="2" type="ORF">JTE90_028096</name>
</gene>
<dbReference type="PANTHER" id="PTHR10174:SF130">
    <property type="entry name" value="ALPHA-TOCOPHEROL TRANSFER PROTEIN-LIKE"/>
    <property type="match status" value="1"/>
</dbReference>
<dbReference type="GO" id="GO:1902936">
    <property type="term" value="F:phosphatidylinositol bisphosphate binding"/>
    <property type="evidence" value="ECO:0007669"/>
    <property type="project" value="TreeGrafter"/>
</dbReference>
<dbReference type="Pfam" id="PF03765">
    <property type="entry name" value="CRAL_TRIO_N"/>
    <property type="match status" value="1"/>
</dbReference>
<dbReference type="PRINTS" id="PR00180">
    <property type="entry name" value="CRETINALDHBP"/>
</dbReference>
<dbReference type="AlphaFoldDB" id="A0AAV6V8H5"/>
<keyword evidence="3" id="KW-1185">Reference proteome</keyword>
<dbReference type="InterPro" id="IPR011074">
    <property type="entry name" value="CRAL/TRIO_N_dom"/>
</dbReference>
<accession>A0AAV6V8H5</accession>
<dbReference type="CDD" id="cd00170">
    <property type="entry name" value="SEC14"/>
    <property type="match status" value="1"/>
</dbReference>
<proteinExistence type="predicted"/>
<dbReference type="InterPro" id="IPR036865">
    <property type="entry name" value="CRAL-TRIO_dom_sf"/>
</dbReference>
<reference evidence="2 3" key="1">
    <citation type="journal article" date="2022" name="Nat. Ecol. Evol.">
        <title>A masculinizing supergene underlies an exaggerated male reproductive morph in a spider.</title>
        <authorList>
            <person name="Hendrickx F."/>
            <person name="De Corte Z."/>
            <person name="Sonet G."/>
            <person name="Van Belleghem S.M."/>
            <person name="Kostlbacher S."/>
            <person name="Vangestel C."/>
        </authorList>
    </citation>
    <scope>NUCLEOTIDE SEQUENCE [LARGE SCALE GENOMIC DNA]</scope>
    <source>
        <strain evidence="2">W744_W776</strain>
    </source>
</reference>